<dbReference type="InterPro" id="IPR001563">
    <property type="entry name" value="Peptidase_S10"/>
</dbReference>
<dbReference type="InterPro" id="IPR029058">
    <property type="entry name" value="AB_hydrolase_fold"/>
</dbReference>
<protein>
    <submittedName>
        <fullName evidence="6">Uncharacterized protein</fullName>
    </submittedName>
</protein>
<comment type="caution">
    <text evidence="6">The sequence shown here is derived from an EMBL/GenBank/DDBJ whole genome shotgun (WGS) entry which is preliminary data.</text>
</comment>
<evidence type="ECO:0000256" key="3">
    <source>
        <dbReference type="ARBA" id="ARBA00022670"/>
    </source>
</evidence>
<comment type="similarity">
    <text evidence="1">Belongs to the peptidase S10 family.</text>
</comment>
<sequence length="74" mass="8733">MSTLEWINQLQIPVNDEWRPWFVDGQVAGYVTEFRRLPYRLIHTTIKGGGHTAPEYKPRECLAMLDRWFSLSPL</sequence>
<accession>A0AAW1H0W2</accession>
<dbReference type="PROSITE" id="PS00560">
    <property type="entry name" value="CARBOXYPEPT_SER_HIS"/>
    <property type="match status" value="1"/>
</dbReference>
<evidence type="ECO:0000256" key="4">
    <source>
        <dbReference type="ARBA" id="ARBA00022801"/>
    </source>
</evidence>
<dbReference type="Proteomes" id="UP001443914">
    <property type="component" value="Unassembled WGS sequence"/>
</dbReference>
<dbReference type="GO" id="GO:0006508">
    <property type="term" value="P:proteolysis"/>
    <property type="evidence" value="ECO:0007669"/>
    <property type="project" value="UniProtKB-KW"/>
</dbReference>
<dbReference type="EMBL" id="JBDFQZ010000013">
    <property type="protein sequence ID" value="KAK9669720.1"/>
    <property type="molecule type" value="Genomic_DNA"/>
</dbReference>
<evidence type="ECO:0000256" key="1">
    <source>
        <dbReference type="ARBA" id="ARBA00009431"/>
    </source>
</evidence>
<organism evidence="6 7">
    <name type="scientific">Saponaria officinalis</name>
    <name type="common">Common soapwort</name>
    <name type="synonym">Lychnis saponaria</name>
    <dbReference type="NCBI Taxonomy" id="3572"/>
    <lineage>
        <taxon>Eukaryota</taxon>
        <taxon>Viridiplantae</taxon>
        <taxon>Streptophyta</taxon>
        <taxon>Embryophyta</taxon>
        <taxon>Tracheophyta</taxon>
        <taxon>Spermatophyta</taxon>
        <taxon>Magnoliopsida</taxon>
        <taxon>eudicotyledons</taxon>
        <taxon>Gunneridae</taxon>
        <taxon>Pentapetalae</taxon>
        <taxon>Caryophyllales</taxon>
        <taxon>Caryophyllaceae</taxon>
        <taxon>Caryophylleae</taxon>
        <taxon>Saponaria</taxon>
    </lineage>
</organism>
<proteinExistence type="inferred from homology"/>
<name>A0AAW1H0W2_SAPOF</name>
<dbReference type="AlphaFoldDB" id="A0AAW1H0W2"/>
<keyword evidence="2" id="KW-0121">Carboxypeptidase</keyword>
<evidence type="ECO:0000313" key="6">
    <source>
        <dbReference type="EMBL" id="KAK9669720.1"/>
    </source>
</evidence>
<dbReference type="SUPFAM" id="SSF53474">
    <property type="entry name" value="alpha/beta-Hydrolases"/>
    <property type="match status" value="1"/>
</dbReference>
<dbReference type="InterPro" id="IPR033124">
    <property type="entry name" value="Ser_caboxypep_his_AS"/>
</dbReference>
<keyword evidence="3" id="KW-0645">Protease</keyword>
<dbReference type="Gene3D" id="3.40.50.11320">
    <property type="match status" value="1"/>
</dbReference>
<dbReference type="GO" id="GO:0004185">
    <property type="term" value="F:serine-type carboxypeptidase activity"/>
    <property type="evidence" value="ECO:0007669"/>
    <property type="project" value="InterPro"/>
</dbReference>
<reference evidence="6" key="1">
    <citation type="submission" date="2024-03" db="EMBL/GenBank/DDBJ databases">
        <title>WGS assembly of Saponaria officinalis var. Norfolk2.</title>
        <authorList>
            <person name="Jenkins J."/>
            <person name="Shu S."/>
            <person name="Grimwood J."/>
            <person name="Barry K."/>
            <person name="Goodstein D."/>
            <person name="Schmutz J."/>
            <person name="Leebens-Mack J."/>
            <person name="Osbourn A."/>
        </authorList>
    </citation>
    <scope>NUCLEOTIDE SEQUENCE [LARGE SCALE GENOMIC DNA]</scope>
    <source>
        <strain evidence="6">JIC</strain>
    </source>
</reference>
<dbReference type="Pfam" id="PF00450">
    <property type="entry name" value="Peptidase_S10"/>
    <property type="match status" value="1"/>
</dbReference>
<gene>
    <name evidence="6" type="ORF">RND81_13G150100</name>
</gene>
<evidence type="ECO:0000313" key="7">
    <source>
        <dbReference type="Proteomes" id="UP001443914"/>
    </source>
</evidence>
<evidence type="ECO:0000256" key="2">
    <source>
        <dbReference type="ARBA" id="ARBA00022645"/>
    </source>
</evidence>
<keyword evidence="7" id="KW-1185">Reference proteome</keyword>
<evidence type="ECO:0000256" key="5">
    <source>
        <dbReference type="ARBA" id="ARBA00023180"/>
    </source>
</evidence>
<keyword evidence="5" id="KW-0325">Glycoprotein</keyword>
<keyword evidence="4" id="KW-0378">Hydrolase</keyword>